<dbReference type="PANTHER" id="PTHR39156">
    <property type="entry name" value="RIBONUCLEASE M5"/>
    <property type="match status" value="1"/>
</dbReference>
<sequence length="413" mass="46534">MDLNASAAPRTANRPHSSAYMRASLQSPRALVRARVASRIPSRASRVDRAIQSRATRDDVNDDEGFFVPKRRERKRWSTAENVDAGDASAAARSTTSDATTSSTSTSYERAYASEEVLKEARVQQRRNERDAYVERERARRERREKCELVIIVEGGADVRAVRSRGGFTRERAKVLAIRHRGAFRRRPNADWEVRDERMDEIARLREKYDAPIVVLFDCDAAGRQLRNAFLKRFPEASHAFLGAHESSAKEDTKWHAVGNVGVEHGEGEDIARAIANARRADPTRSVFTRANLLEWGLVADDARADETWAEFGGVRERRRLVGEYLGVGECDGRQLIRQLNLFFTEDEVRDAMEALPKRGEPVPRKMTDGRADATRRQGDDDADSSEDEFDIDSLGFDPMAYIPPGRAPPGFE</sequence>
<dbReference type="Gene3D" id="3.40.1360.10">
    <property type="match status" value="1"/>
</dbReference>
<evidence type="ECO:0000256" key="1">
    <source>
        <dbReference type="SAM" id="MobiDB-lite"/>
    </source>
</evidence>
<dbReference type="GO" id="GO:0006364">
    <property type="term" value="P:rRNA processing"/>
    <property type="evidence" value="ECO:0007669"/>
    <property type="project" value="TreeGrafter"/>
</dbReference>
<dbReference type="PANTHER" id="PTHR39156:SF1">
    <property type="entry name" value="RIBONUCLEASE M5"/>
    <property type="match status" value="1"/>
</dbReference>
<feature type="domain" description="Ribonuclease M5 C-terminal" evidence="2">
    <location>
        <begin position="260"/>
        <end position="353"/>
    </location>
</feature>
<feature type="compositionally biased region" description="Basic and acidic residues" evidence="1">
    <location>
        <begin position="356"/>
        <end position="380"/>
    </location>
</feature>
<dbReference type="RefSeq" id="XP_003081665.2">
    <property type="nucleotide sequence ID" value="XM_003081617.2"/>
</dbReference>
<organism evidence="3 4">
    <name type="scientific">Ostreococcus tauri</name>
    <name type="common">Marine green alga</name>
    <dbReference type="NCBI Taxonomy" id="70448"/>
    <lineage>
        <taxon>Eukaryota</taxon>
        <taxon>Viridiplantae</taxon>
        <taxon>Chlorophyta</taxon>
        <taxon>Mamiellophyceae</taxon>
        <taxon>Mamiellales</taxon>
        <taxon>Bathycoccaceae</taxon>
        <taxon>Ostreococcus</taxon>
    </lineage>
</organism>
<feature type="region of interest" description="Disordered" evidence="1">
    <location>
        <begin position="41"/>
        <end position="64"/>
    </location>
</feature>
<feature type="compositionally biased region" description="Acidic residues" evidence="1">
    <location>
        <begin position="381"/>
        <end position="392"/>
    </location>
</feature>
<dbReference type="STRING" id="70448.A0A090M5E7"/>
<feature type="compositionally biased region" description="Low complexity" evidence="1">
    <location>
        <begin position="85"/>
        <end position="110"/>
    </location>
</feature>
<feature type="region of interest" description="Disordered" evidence="1">
    <location>
        <begin position="77"/>
        <end position="110"/>
    </location>
</feature>
<keyword evidence="4" id="KW-1185">Reference proteome</keyword>
<dbReference type="GeneID" id="9832205"/>
<accession>A0A090M5E7</accession>
<dbReference type="OrthoDB" id="536870at2759"/>
<dbReference type="KEGG" id="ota:OT_ostta10g02300"/>
<feature type="compositionally biased region" description="Basic and acidic residues" evidence="1">
    <location>
        <begin position="45"/>
        <end position="59"/>
    </location>
</feature>
<dbReference type="EMBL" id="CAID01000010">
    <property type="protein sequence ID" value="CEF99401.1"/>
    <property type="molecule type" value="Genomic_DNA"/>
</dbReference>
<dbReference type="Pfam" id="PF13331">
    <property type="entry name" value="DUF4093"/>
    <property type="match status" value="1"/>
</dbReference>
<gene>
    <name evidence="3" type="ORF">OT_ostta10g02300</name>
</gene>
<evidence type="ECO:0000259" key="2">
    <source>
        <dbReference type="Pfam" id="PF13331"/>
    </source>
</evidence>
<proteinExistence type="predicted"/>
<dbReference type="InterPro" id="IPR025156">
    <property type="entry name" value="RNase_M5_C"/>
</dbReference>
<dbReference type="AlphaFoldDB" id="A0A090M5E7"/>
<dbReference type="InParanoid" id="A0A090M5E7"/>
<dbReference type="Proteomes" id="UP000009170">
    <property type="component" value="Unassembled WGS sequence"/>
</dbReference>
<feature type="region of interest" description="Disordered" evidence="1">
    <location>
        <begin position="356"/>
        <end position="413"/>
    </location>
</feature>
<reference evidence="3 4" key="2">
    <citation type="journal article" date="2014" name="BMC Genomics">
        <title>An improved genome of the model marine alga Ostreococcus tauri unfolds by assessing Illumina de novo assemblies.</title>
        <authorList>
            <person name="Blanc-Mathieu R."/>
            <person name="Verhelst B."/>
            <person name="Derelle E."/>
            <person name="Rombauts S."/>
            <person name="Bouget F.Y."/>
            <person name="Carre I."/>
            <person name="Chateau A."/>
            <person name="Eyre-Walker A."/>
            <person name="Grimsley N."/>
            <person name="Moreau H."/>
            <person name="Piegu B."/>
            <person name="Rivals E."/>
            <person name="Schackwitz W."/>
            <person name="Van de Peer Y."/>
            <person name="Piganeau G."/>
        </authorList>
    </citation>
    <scope>NUCLEOTIDE SEQUENCE [LARGE SCALE GENOMIC DNA]</scope>
    <source>
        <strain evidence="4">OTTH 0595 / CCAP 157/2 / RCC745</strain>
    </source>
</reference>
<evidence type="ECO:0000313" key="3">
    <source>
        <dbReference type="EMBL" id="CEF99401.1"/>
    </source>
</evidence>
<evidence type="ECO:0000313" key="4">
    <source>
        <dbReference type="Proteomes" id="UP000009170"/>
    </source>
</evidence>
<comment type="caution">
    <text evidence="3">The sequence shown here is derived from an EMBL/GenBank/DDBJ whole genome shotgun (WGS) entry which is preliminary data.</text>
</comment>
<reference evidence="4" key="1">
    <citation type="journal article" date="2006" name="Proc. Natl. Acad. Sci. U.S.A.">
        <title>Genome analysis of the smallest free-living eukaryote Ostreococcus tauri unveils many unique features.</title>
        <authorList>
            <person name="Derelle E."/>
            <person name="Ferraz C."/>
            <person name="Rombauts S."/>
            <person name="Rouze P."/>
            <person name="Worden A.Z."/>
            <person name="Robbens S."/>
            <person name="Partensky F."/>
            <person name="Degroeve S."/>
            <person name="Echeynie S."/>
            <person name="Cooke R."/>
            <person name="Saeys Y."/>
            <person name="Wuyts J."/>
            <person name="Jabbari K."/>
            <person name="Bowler C."/>
            <person name="Panaud O."/>
            <person name="Piegu B."/>
            <person name="Ball S.G."/>
            <person name="Ral J.-P."/>
            <person name="Bouget F.-Y."/>
            <person name="Piganeau G."/>
            <person name="De Baets B."/>
            <person name="Picard A."/>
            <person name="Delseny M."/>
            <person name="Demaille J."/>
            <person name="Van de Peer Y."/>
            <person name="Moreau H."/>
        </authorList>
    </citation>
    <scope>NUCLEOTIDE SEQUENCE [LARGE SCALE GENOMIC DNA]</scope>
    <source>
        <strain evidence="4">OTTH 0595 / CCAP 157/2 / RCC745</strain>
    </source>
</reference>
<protein>
    <recommendedName>
        <fullName evidence="2">Ribonuclease M5 C-terminal domain-containing protein</fullName>
    </recommendedName>
</protein>
<feature type="region of interest" description="Disordered" evidence="1">
    <location>
        <begin position="1"/>
        <end position="20"/>
    </location>
</feature>
<name>A0A090M5E7_OSTTA</name>
<dbReference type="GO" id="GO:0043822">
    <property type="term" value="F:ribonuclease M5 activity"/>
    <property type="evidence" value="ECO:0007669"/>
    <property type="project" value="TreeGrafter"/>
</dbReference>
<dbReference type="SUPFAM" id="SSF110455">
    <property type="entry name" value="Toprim domain"/>
    <property type="match status" value="1"/>
</dbReference>